<dbReference type="GeneID" id="20527950"/>
<organism evidence="4">
    <name type="scientific">Fonticula alba</name>
    <name type="common">Slime mold</name>
    <dbReference type="NCBI Taxonomy" id="691883"/>
    <lineage>
        <taxon>Eukaryota</taxon>
        <taxon>Rotosphaerida</taxon>
        <taxon>Fonticulaceae</taxon>
        <taxon>Fonticula</taxon>
    </lineage>
</organism>
<dbReference type="CDD" id="cd00064">
    <property type="entry name" value="FU"/>
    <property type="match status" value="3"/>
</dbReference>
<feature type="chain" id="PRO_5001566754" description="EGF-like domain-containing protein" evidence="2">
    <location>
        <begin position="22"/>
        <end position="764"/>
    </location>
</feature>
<accession>A0A058Z9B8</accession>
<dbReference type="SMART" id="SM00181">
    <property type="entry name" value="EGF"/>
    <property type="match status" value="5"/>
</dbReference>
<feature type="transmembrane region" description="Helical" evidence="1">
    <location>
        <begin position="719"/>
        <end position="744"/>
    </location>
</feature>
<keyword evidence="1" id="KW-0812">Transmembrane</keyword>
<evidence type="ECO:0000313" key="4">
    <source>
        <dbReference type="EMBL" id="KCV70870.1"/>
    </source>
</evidence>
<dbReference type="RefSeq" id="XP_009495386.1">
    <property type="nucleotide sequence ID" value="XM_009497111.1"/>
</dbReference>
<dbReference type="AlphaFoldDB" id="A0A058Z9B8"/>
<feature type="signal peptide" evidence="2">
    <location>
        <begin position="1"/>
        <end position="21"/>
    </location>
</feature>
<dbReference type="InterPro" id="IPR006212">
    <property type="entry name" value="Furin_repeat"/>
</dbReference>
<evidence type="ECO:0000256" key="2">
    <source>
        <dbReference type="SAM" id="SignalP"/>
    </source>
</evidence>
<name>A0A058Z9B8_FONAL</name>
<protein>
    <recommendedName>
        <fullName evidence="3">EGF-like domain-containing protein</fullName>
    </recommendedName>
</protein>
<dbReference type="SMART" id="SM00261">
    <property type="entry name" value="FU"/>
    <property type="match status" value="12"/>
</dbReference>
<dbReference type="InterPro" id="IPR009030">
    <property type="entry name" value="Growth_fac_rcpt_cys_sf"/>
</dbReference>
<evidence type="ECO:0000256" key="1">
    <source>
        <dbReference type="SAM" id="Phobius"/>
    </source>
</evidence>
<dbReference type="EMBL" id="KB932204">
    <property type="protein sequence ID" value="KCV70870.1"/>
    <property type="molecule type" value="Genomic_DNA"/>
</dbReference>
<dbReference type="Gene3D" id="2.10.220.10">
    <property type="entry name" value="Hormone Receptor, Insulin-like Growth Factor Receptor 1, Chain A, domain 2"/>
    <property type="match status" value="10"/>
</dbReference>
<evidence type="ECO:0000313" key="5">
    <source>
        <dbReference type="Proteomes" id="UP000030693"/>
    </source>
</evidence>
<feature type="domain" description="EGF-like" evidence="3">
    <location>
        <begin position="560"/>
        <end position="594"/>
    </location>
</feature>
<feature type="domain" description="EGF-like" evidence="3">
    <location>
        <begin position="60"/>
        <end position="106"/>
    </location>
</feature>
<dbReference type="SUPFAM" id="SSF57184">
    <property type="entry name" value="Growth factor receptor domain"/>
    <property type="match status" value="5"/>
</dbReference>
<dbReference type="InterPro" id="IPR000742">
    <property type="entry name" value="EGF"/>
</dbReference>
<proteinExistence type="predicted"/>
<keyword evidence="5" id="KW-1185">Reference proteome</keyword>
<dbReference type="OrthoDB" id="300641at2759"/>
<feature type="domain" description="EGF-like" evidence="3">
    <location>
        <begin position="147"/>
        <end position="181"/>
    </location>
</feature>
<sequence length="764" mass="78938">MRPITRAVFLLLLAVPALARAAGSLAGRQLANAPAEACPTGHFFDASAGECAPCHTSCEACSEADACDRCQPELGFLSPVPGQRSLCTRLCPPGQVLDMATAGRCTACDAKCELCAEAPDQCTACAPGFSWHDGRAPSPGTTGTCAACPAGCHTCSLDPNQGTRCFSCMAGWLLHWQGTCEVACPDGTFALPGDAACRHCPPQCVTCTGPNPDDCSSCQEGLRPGPPGTCQHDCPIRTYPIDDGDDSAASATCLDCSSSCLTCHGPGHDQCLSCKTSSEYLVEGQCLANCPPRHFIQAGRCLPCHPGCLECQGPGPGDCFQNRCPTALFSLPTPGSQLVACVPSCPTGTLAHFDRCLPCPEHCLSCHDPYASKPTCDICAPGWLLAPNRLSCVASCPAGSLPQGPQCLVCSEGCASCFGPMPAQCLACLSDYPLVVDGECRKTCPARLFPQAGTCLPCHAGCFSCSAGGPNDCHNCENDLAHTVEGACMMDCPAGQYEDTWSEWASRTCYPCPGEGCAECTSATECTRCADALVLTGQGLCASACPTGEYLPPGAGACLPCDQGCRTCATAADFCTSCPAGSDRWLQVDSGLCLDACPEMHFARVEFPTEVAPGLERICLPCPEGCDRCTPASPAPVCRTAPSGLLLCPEIATCDKCKPGLLLHQGARCLDACPAGFFPDANGSVPACGACHRDCSECVGPGVDDCVGSSSGPSGHPGLTIGLAVGIPLAILLLASVGLCIYLYRRRKSPSGDVPMKPLPRELD</sequence>
<gene>
    <name evidence="4" type="ORF">H696_03225</name>
</gene>
<keyword evidence="2" id="KW-0732">Signal</keyword>
<dbReference type="PANTHER" id="PTHR15332">
    <property type="entry name" value="PROPROTEIN CONVERTASE SUBTILISIN_KEXIN TYPE 5-LIKE"/>
    <property type="match status" value="1"/>
</dbReference>
<dbReference type="PANTHER" id="PTHR15332:SF175">
    <property type="entry name" value="PROPROTEIN CONVERTASE SUBTILISIN_KEXIN TYPE 5-LIKE"/>
    <property type="match status" value="1"/>
</dbReference>
<keyword evidence="1" id="KW-0472">Membrane</keyword>
<reference evidence="4" key="1">
    <citation type="submission" date="2013-04" db="EMBL/GenBank/DDBJ databases">
        <title>The Genome Sequence of Fonticula alba ATCC 38817.</title>
        <authorList>
            <consortium name="The Broad Institute Genomics Platform"/>
            <person name="Russ C."/>
            <person name="Cuomo C."/>
            <person name="Burger G."/>
            <person name="Gray M.W."/>
            <person name="Holland P.W.H."/>
            <person name="King N."/>
            <person name="Lang F.B.F."/>
            <person name="Roger A.J."/>
            <person name="Ruiz-Trillo I."/>
            <person name="Brown M."/>
            <person name="Walker B."/>
            <person name="Young S."/>
            <person name="Zeng Q."/>
            <person name="Gargeya S."/>
            <person name="Fitzgerald M."/>
            <person name="Haas B."/>
            <person name="Abouelleil A."/>
            <person name="Allen A.W."/>
            <person name="Alvarado L."/>
            <person name="Arachchi H.M."/>
            <person name="Berlin A.M."/>
            <person name="Chapman S.B."/>
            <person name="Gainer-Dewar J."/>
            <person name="Goldberg J."/>
            <person name="Griggs A."/>
            <person name="Gujja S."/>
            <person name="Hansen M."/>
            <person name="Howarth C."/>
            <person name="Imamovic A."/>
            <person name="Ireland A."/>
            <person name="Larimer J."/>
            <person name="McCowan C."/>
            <person name="Murphy C."/>
            <person name="Pearson M."/>
            <person name="Poon T.W."/>
            <person name="Priest M."/>
            <person name="Roberts A."/>
            <person name="Saif S."/>
            <person name="Shea T."/>
            <person name="Sisk P."/>
            <person name="Sykes S."/>
            <person name="Wortman J."/>
            <person name="Nusbaum C."/>
            <person name="Birren B."/>
        </authorList>
    </citation>
    <scope>NUCLEOTIDE SEQUENCE [LARGE SCALE GENOMIC DNA]</scope>
    <source>
        <strain evidence="4">ATCC 38817</strain>
    </source>
</reference>
<keyword evidence="1" id="KW-1133">Transmembrane helix</keyword>
<evidence type="ECO:0000259" key="3">
    <source>
        <dbReference type="SMART" id="SM00181"/>
    </source>
</evidence>
<dbReference type="eggNOG" id="KOG3525">
    <property type="taxonomic scope" value="Eukaryota"/>
</dbReference>
<dbReference type="Proteomes" id="UP000030693">
    <property type="component" value="Unassembled WGS sequence"/>
</dbReference>
<feature type="domain" description="EGF-like" evidence="3">
    <location>
        <begin position="310"/>
        <end position="357"/>
    </location>
</feature>
<feature type="domain" description="EGF-like" evidence="3">
    <location>
        <begin position="358"/>
        <end position="393"/>
    </location>
</feature>
<dbReference type="OMA" id="WQGFDCQ"/>